<evidence type="ECO:0000256" key="2">
    <source>
        <dbReference type="ARBA" id="ARBA00022741"/>
    </source>
</evidence>
<reference evidence="7 8" key="1">
    <citation type="submission" date="2019-02" db="EMBL/GenBank/DDBJ databases">
        <title>Deep-cultivation of Planctomycetes and their phenomic and genomic characterization uncovers novel biology.</title>
        <authorList>
            <person name="Wiegand S."/>
            <person name="Jogler M."/>
            <person name="Boedeker C."/>
            <person name="Pinto D."/>
            <person name="Vollmers J."/>
            <person name="Rivas-Marin E."/>
            <person name="Kohn T."/>
            <person name="Peeters S.H."/>
            <person name="Heuer A."/>
            <person name="Rast P."/>
            <person name="Oberbeckmann S."/>
            <person name="Bunk B."/>
            <person name="Jeske O."/>
            <person name="Meyerdierks A."/>
            <person name="Storesund J.E."/>
            <person name="Kallscheuer N."/>
            <person name="Luecker S."/>
            <person name="Lage O.M."/>
            <person name="Pohl T."/>
            <person name="Merkel B.J."/>
            <person name="Hornburger P."/>
            <person name="Mueller R.-W."/>
            <person name="Bruemmer F."/>
            <person name="Labrenz M."/>
            <person name="Spormann A.M."/>
            <person name="Op Den Camp H."/>
            <person name="Overmann J."/>
            <person name="Amann R."/>
            <person name="Jetten M.S.M."/>
            <person name="Mascher T."/>
            <person name="Medema M.H."/>
            <person name="Devos D.P."/>
            <person name="Kaster A.-K."/>
            <person name="Ovreas L."/>
            <person name="Rohde M."/>
            <person name="Galperin M.Y."/>
            <person name="Jogler C."/>
        </authorList>
    </citation>
    <scope>NUCLEOTIDE SEQUENCE [LARGE SCALE GENOMIC DNA]</scope>
    <source>
        <strain evidence="7 8">Poly41</strain>
    </source>
</reference>
<evidence type="ECO:0000256" key="1">
    <source>
        <dbReference type="ARBA" id="ARBA00022598"/>
    </source>
</evidence>
<dbReference type="GO" id="GO:0000049">
    <property type="term" value="F:tRNA binding"/>
    <property type="evidence" value="ECO:0007669"/>
    <property type="project" value="TreeGrafter"/>
</dbReference>
<dbReference type="GO" id="GO:0005524">
    <property type="term" value="F:ATP binding"/>
    <property type="evidence" value="ECO:0007669"/>
    <property type="project" value="UniProtKB-KW"/>
</dbReference>
<dbReference type="EMBL" id="SJPV01000007">
    <property type="protein sequence ID" value="TWU35123.1"/>
    <property type="molecule type" value="Genomic_DNA"/>
</dbReference>
<dbReference type="RefSeq" id="WP_146528522.1">
    <property type="nucleotide sequence ID" value="NZ_SJPV01000007.1"/>
</dbReference>
<keyword evidence="1 7" id="KW-0436">Ligase</keyword>
<keyword evidence="3" id="KW-0067">ATP-binding</keyword>
<evidence type="ECO:0000256" key="4">
    <source>
        <dbReference type="ARBA" id="ARBA00022917"/>
    </source>
</evidence>
<dbReference type="Proteomes" id="UP000319143">
    <property type="component" value="Unassembled WGS sequence"/>
</dbReference>
<dbReference type="GO" id="GO:0006430">
    <property type="term" value="P:lysyl-tRNA aminoacylation"/>
    <property type="evidence" value="ECO:0007669"/>
    <property type="project" value="InterPro"/>
</dbReference>
<evidence type="ECO:0000313" key="8">
    <source>
        <dbReference type="Proteomes" id="UP000319143"/>
    </source>
</evidence>
<evidence type="ECO:0000313" key="7">
    <source>
        <dbReference type="EMBL" id="TWU35123.1"/>
    </source>
</evidence>
<dbReference type="InterPro" id="IPR004364">
    <property type="entry name" value="Aa-tRNA-synt_II"/>
</dbReference>
<organism evidence="7 8">
    <name type="scientific">Novipirellula artificiosorum</name>
    <dbReference type="NCBI Taxonomy" id="2528016"/>
    <lineage>
        <taxon>Bacteria</taxon>
        <taxon>Pseudomonadati</taxon>
        <taxon>Planctomycetota</taxon>
        <taxon>Planctomycetia</taxon>
        <taxon>Pirellulales</taxon>
        <taxon>Pirellulaceae</taxon>
        <taxon>Novipirellula</taxon>
    </lineage>
</organism>
<keyword evidence="5" id="KW-0030">Aminoacyl-tRNA synthetase</keyword>
<dbReference type="EC" id="6.3.1.-" evidence="7"/>
<dbReference type="Gene3D" id="3.30.930.10">
    <property type="entry name" value="Bira Bifunctional Protein, Domain 2"/>
    <property type="match status" value="1"/>
</dbReference>
<proteinExistence type="predicted"/>
<dbReference type="AlphaFoldDB" id="A0A5C6DD06"/>
<sequence>MRANPVPNLERLQDRALLLRQIRSFFDAAGFLEVQPPCLAAGCVVDPYIDPIKVSAKQLGIAEPQLAGDYFLQTSPELSMKRMLAAGAPSIYSVAPVFRAGERGDQHNIEFTMLEWYDVGADLASGIKTLSDFACAVLDYPDCECVTYRDLFRRTLGLDPIECRLERLVEMAACIDDSLAHSFACDRDGLLDLLFTQRIQPMLGIDKPTIVKNYPLSQAALARGCSDDSDCAARFELFARGVELANGYDELLDPEILIERTRISNQRRIASGRAALPENHALLDAMRHGMPPSAGVAVGVDRLLMVKTHANSIASVIPFPIEIA</sequence>
<comment type="caution">
    <text evidence="7">The sequence shown here is derived from an EMBL/GenBank/DDBJ whole genome shotgun (WGS) entry which is preliminary data.</text>
</comment>
<name>A0A5C6DD06_9BACT</name>
<dbReference type="GO" id="GO:0005829">
    <property type="term" value="C:cytosol"/>
    <property type="evidence" value="ECO:0007669"/>
    <property type="project" value="TreeGrafter"/>
</dbReference>
<keyword evidence="2" id="KW-0547">Nucleotide-binding</keyword>
<dbReference type="OrthoDB" id="9802326at2"/>
<dbReference type="SUPFAM" id="SSF55681">
    <property type="entry name" value="Class II aaRS and biotin synthetases"/>
    <property type="match status" value="1"/>
</dbReference>
<keyword evidence="4" id="KW-0648">Protein biosynthesis</keyword>
<evidence type="ECO:0000256" key="5">
    <source>
        <dbReference type="ARBA" id="ARBA00023146"/>
    </source>
</evidence>
<dbReference type="PANTHER" id="PTHR42918:SF6">
    <property type="entry name" value="ELONGATION FACTOR P--(R)-BETA-LYSINE LIGASE"/>
    <property type="match status" value="1"/>
</dbReference>
<accession>A0A5C6DD06</accession>
<dbReference type="PANTHER" id="PTHR42918">
    <property type="entry name" value="LYSYL-TRNA SYNTHETASE"/>
    <property type="match status" value="1"/>
</dbReference>
<evidence type="ECO:0000256" key="3">
    <source>
        <dbReference type="ARBA" id="ARBA00022840"/>
    </source>
</evidence>
<dbReference type="NCBIfam" id="TIGR00462">
    <property type="entry name" value="genX"/>
    <property type="match status" value="1"/>
</dbReference>
<evidence type="ECO:0000259" key="6">
    <source>
        <dbReference type="PROSITE" id="PS50862"/>
    </source>
</evidence>
<dbReference type="Pfam" id="PF00152">
    <property type="entry name" value="tRNA-synt_2"/>
    <property type="match status" value="1"/>
</dbReference>
<keyword evidence="7" id="KW-0251">Elongation factor</keyword>
<dbReference type="PRINTS" id="PR01042">
    <property type="entry name" value="TRNASYNTHASP"/>
</dbReference>
<keyword evidence="8" id="KW-1185">Reference proteome</keyword>
<dbReference type="InterPro" id="IPR045864">
    <property type="entry name" value="aa-tRNA-synth_II/BPL/LPL"/>
</dbReference>
<dbReference type="InterPro" id="IPR002312">
    <property type="entry name" value="Asp/Asn-tRNA-synth_IIb"/>
</dbReference>
<dbReference type="GO" id="GO:0004824">
    <property type="term" value="F:lysine-tRNA ligase activity"/>
    <property type="evidence" value="ECO:0007669"/>
    <property type="project" value="InterPro"/>
</dbReference>
<dbReference type="InterPro" id="IPR004525">
    <property type="entry name" value="EpmA"/>
</dbReference>
<dbReference type="GO" id="GO:0003746">
    <property type="term" value="F:translation elongation factor activity"/>
    <property type="evidence" value="ECO:0007669"/>
    <property type="project" value="UniProtKB-KW"/>
</dbReference>
<protein>
    <submittedName>
        <fullName evidence="7">Elongation factor P--(R)-beta-lysine ligase</fullName>
        <ecNumber evidence="7">6.3.1.-</ecNumber>
    </submittedName>
</protein>
<dbReference type="NCBIfam" id="NF006828">
    <property type="entry name" value="PRK09350.1"/>
    <property type="match status" value="1"/>
</dbReference>
<dbReference type="PROSITE" id="PS50862">
    <property type="entry name" value="AA_TRNA_LIGASE_II"/>
    <property type="match status" value="1"/>
</dbReference>
<gene>
    <name evidence="7" type="primary">epmA</name>
    <name evidence="7" type="ORF">Poly41_42670</name>
</gene>
<feature type="domain" description="Aminoacyl-transfer RNA synthetases class-II family profile" evidence="6">
    <location>
        <begin position="18"/>
        <end position="318"/>
    </location>
</feature>
<dbReference type="InterPro" id="IPR006195">
    <property type="entry name" value="aa-tRNA-synth_II"/>
</dbReference>